<evidence type="ECO:0000313" key="2">
    <source>
        <dbReference type="EMBL" id="KAH9817755.1"/>
    </source>
</evidence>
<evidence type="ECO:0000313" key="3">
    <source>
        <dbReference type="Proteomes" id="UP001138500"/>
    </source>
</evidence>
<proteinExistence type="predicted"/>
<name>A0A9W7SJV5_9PEZI</name>
<dbReference type="AlphaFoldDB" id="A0A9W7SJV5"/>
<feature type="domain" description="F-box" evidence="1">
    <location>
        <begin position="1"/>
        <end position="44"/>
    </location>
</feature>
<protein>
    <recommendedName>
        <fullName evidence="1">F-box domain-containing protein</fullName>
    </recommendedName>
</protein>
<reference evidence="2 3" key="2">
    <citation type="journal article" date="2021" name="Curr. Genet.">
        <title>Genetic response to nitrogen starvation in the aggressive Eucalyptus foliar pathogen Teratosphaeria destructans.</title>
        <authorList>
            <person name="Havenga M."/>
            <person name="Wingfield B.D."/>
            <person name="Wingfield M.J."/>
            <person name="Dreyer L.L."/>
            <person name="Roets F."/>
            <person name="Aylward J."/>
        </authorList>
    </citation>
    <scope>NUCLEOTIDE SEQUENCE [LARGE SCALE GENOMIC DNA]</scope>
    <source>
        <strain evidence="2">CMW44962</strain>
    </source>
</reference>
<dbReference type="InterPro" id="IPR001810">
    <property type="entry name" value="F-box_dom"/>
</dbReference>
<dbReference type="InterPro" id="IPR036047">
    <property type="entry name" value="F-box-like_dom_sf"/>
</dbReference>
<dbReference type="SMART" id="SM00256">
    <property type="entry name" value="FBOX"/>
    <property type="match status" value="1"/>
</dbReference>
<dbReference type="Pfam" id="PF00646">
    <property type="entry name" value="F-box"/>
    <property type="match status" value="1"/>
</dbReference>
<evidence type="ECO:0000259" key="1">
    <source>
        <dbReference type="PROSITE" id="PS50181"/>
    </source>
</evidence>
<dbReference type="CDD" id="cd09917">
    <property type="entry name" value="F-box_SF"/>
    <property type="match status" value="1"/>
</dbReference>
<dbReference type="SUPFAM" id="SSF81383">
    <property type="entry name" value="F-box domain"/>
    <property type="match status" value="1"/>
</dbReference>
<gene>
    <name evidence="2" type="ORF">Tdes44962_MAKER05464</name>
</gene>
<dbReference type="Proteomes" id="UP001138500">
    <property type="component" value="Unassembled WGS sequence"/>
</dbReference>
<organism evidence="2 3">
    <name type="scientific">Teratosphaeria destructans</name>
    <dbReference type="NCBI Taxonomy" id="418781"/>
    <lineage>
        <taxon>Eukaryota</taxon>
        <taxon>Fungi</taxon>
        <taxon>Dikarya</taxon>
        <taxon>Ascomycota</taxon>
        <taxon>Pezizomycotina</taxon>
        <taxon>Dothideomycetes</taxon>
        <taxon>Dothideomycetidae</taxon>
        <taxon>Mycosphaerellales</taxon>
        <taxon>Teratosphaeriaceae</taxon>
        <taxon>Teratosphaeria</taxon>
    </lineage>
</organism>
<accession>A0A9W7SJV5</accession>
<dbReference type="EMBL" id="RIBY02002378">
    <property type="protein sequence ID" value="KAH9817755.1"/>
    <property type="molecule type" value="Genomic_DNA"/>
</dbReference>
<keyword evidence="3" id="KW-1185">Reference proteome</keyword>
<sequence>MDKLPEELLEAVLKHLPLADLMRARRVCRAFRDTIATAPELRRLQKFAAVFGNVALLEKVTDDLERKEFRRTTRVCQVFRRGVAASEPMKMRYRGWEPPRWGRFNYFDTPFGCFYPEL</sequence>
<reference evidence="2 3" key="1">
    <citation type="journal article" date="2018" name="IMA Fungus">
        <title>IMA Genome-F 10: Nine draft genome sequences of Claviceps purpurea s.lat., including C. arundinis, C. humidiphila, and C. cf. spartinae, pseudomolecules for the pitch canker pathogen Fusarium circinatum, draft genome of Davidsoniella eucalypti, Grosmannia galeiformis, Quambalaria eucalypti, and Teratosphaeria destructans.</title>
        <authorList>
            <person name="Wingfield B.D."/>
            <person name="Liu M."/>
            <person name="Nguyen H.D."/>
            <person name="Lane F.A."/>
            <person name="Morgan S.W."/>
            <person name="De Vos L."/>
            <person name="Wilken P.M."/>
            <person name="Duong T.A."/>
            <person name="Aylward J."/>
            <person name="Coetzee M.P."/>
            <person name="Dadej K."/>
            <person name="De Beer Z.W."/>
            <person name="Findlay W."/>
            <person name="Havenga M."/>
            <person name="Kolarik M."/>
            <person name="Menzies J.G."/>
            <person name="Naidoo K."/>
            <person name="Pochopski O."/>
            <person name="Shoukouhi P."/>
            <person name="Santana Q.C."/>
            <person name="Seifert K.A."/>
            <person name="Soal N."/>
            <person name="Steenkamp E.T."/>
            <person name="Tatham C.T."/>
            <person name="van der Nest M.A."/>
            <person name="Wingfield M.J."/>
        </authorList>
    </citation>
    <scope>NUCLEOTIDE SEQUENCE [LARGE SCALE GENOMIC DNA]</scope>
    <source>
        <strain evidence="2">CMW44962</strain>
    </source>
</reference>
<comment type="caution">
    <text evidence="2">The sequence shown here is derived from an EMBL/GenBank/DDBJ whole genome shotgun (WGS) entry which is preliminary data.</text>
</comment>
<dbReference type="PROSITE" id="PS50181">
    <property type="entry name" value="FBOX"/>
    <property type="match status" value="1"/>
</dbReference>
<dbReference type="OrthoDB" id="3800738at2759"/>
<dbReference type="Gene3D" id="1.20.1280.50">
    <property type="match status" value="1"/>
</dbReference>